<proteinExistence type="predicted"/>
<dbReference type="EMBL" id="JAVRRF010000013">
    <property type="protein sequence ID" value="KAK5059005.1"/>
    <property type="molecule type" value="Genomic_DNA"/>
</dbReference>
<feature type="chain" id="PRO_5045437295" evidence="2">
    <location>
        <begin position="23"/>
        <end position="210"/>
    </location>
</feature>
<protein>
    <submittedName>
        <fullName evidence="3">Uncharacterized protein</fullName>
    </submittedName>
</protein>
<evidence type="ECO:0000313" key="4">
    <source>
        <dbReference type="Proteomes" id="UP001345691"/>
    </source>
</evidence>
<feature type="region of interest" description="Disordered" evidence="1">
    <location>
        <begin position="29"/>
        <end position="74"/>
    </location>
</feature>
<reference evidence="3 4" key="1">
    <citation type="submission" date="2023-08" db="EMBL/GenBank/DDBJ databases">
        <title>Black Yeasts Isolated from many extreme environments.</title>
        <authorList>
            <person name="Coleine C."/>
            <person name="Stajich J.E."/>
            <person name="Selbmann L."/>
        </authorList>
    </citation>
    <scope>NUCLEOTIDE SEQUENCE [LARGE SCALE GENOMIC DNA]</scope>
    <source>
        <strain evidence="3 4">CCFEE 6328</strain>
    </source>
</reference>
<accession>A0ABR0J8E6</accession>
<sequence>MPAFRSLYTLTVLAACLAQAMAGGDYSGGSSGSSWGGSSGDSSKSYGSGGTEKGNSGGSGGSYGGGGSNNQWTSTTTTTTAAAVVQAETCPPAGTMTETTTVTAVSACASSVVTAVVTQWMNAPSGCICGAATYAAAVAEVTAAGAIGVPLGNAPIMTTTLGALIPGLSSIPVADAVVTGVTVAATAAAPANTTVAAVGSFPGVSSSAVL</sequence>
<keyword evidence="4" id="KW-1185">Reference proteome</keyword>
<evidence type="ECO:0000256" key="1">
    <source>
        <dbReference type="SAM" id="MobiDB-lite"/>
    </source>
</evidence>
<name>A0ABR0J8E6_9EURO</name>
<organism evidence="3 4">
    <name type="scientific">Exophiala sideris</name>
    <dbReference type="NCBI Taxonomy" id="1016849"/>
    <lineage>
        <taxon>Eukaryota</taxon>
        <taxon>Fungi</taxon>
        <taxon>Dikarya</taxon>
        <taxon>Ascomycota</taxon>
        <taxon>Pezizomycotina</taxon>
        <taxon>Eurotiomycetes</taxon>
        <taxon>Chaetothyriomycetidae</taxon>
        <taxon>Chaetothyriales</taxon>
        <taxon>Herpotrichiellaceae</taxon>
        <taxon>Exophiala</taxon>
    </lineage>
</organism>
<feature type="compositionally biased region" description="Gly residues" evidence="1">
    <location>
        <begin position="29"/>
        <end position="39"/>
    </location>
</feature>
<keyword evidence="2" id="KW-0732">Signal</keyword>
<comment type="caution">
    <text evidence="3">The sequence shown here is derived from an EMBL/GenBank/DDBJ whole genome shotgun (WGS) entry which is preliminary data.</text>
</comment>
<evidence type="ECO:0000256" key="2">
    <source>
        <dbReference type="SAM" id="SignalP"/>
    </source>
</evidence>
<gene>
    <name evidence="3" type="ORF">LTR69_006292</name>
</gene>
<dbReference type="PROSITE" id="PS51257">
    <property type="entry name" value="PROKAR_LIPOPROTEIN"/>
    <property type="match status" value="1"/>
</dbReference>
<feature type="signal peptide" evidence="2">
    <location>
        <begin position="1"/>
        <end position="22"/>
    </location>
</feature>
<feature type="compositionally biased region" description="Gly residues" evidence="1">
    <location>
        <begin position="47"/>
        <end position="68"/>
    </location>
</feature>
<dbReference type="Proteomes" id="UP001345691">
    <property type="component" value="Unassembled WGS sequence"/>
</dbReference>
<evidence type="ECO:0000313" key="3">
    <source>
        <dbReference type="EMBL" id="KAK5059005.1"/>
    </source>
</evidence>